<comment type="caution">
    <text evidence="1">The sequence shown here is derived from an EMBL/GenBank/DDBJ whole genome shotgun (WGS) entry which is preliminary data.</text>
</comment>
<protein>
    <submittedName>
        <fullName evidence="1">Uncharacterized protein</fullName>
    </submittedName>
</protein>
<name>A0A1C2G1H3_9GAMM</name>
<dbReference type="RefSeq" id="WP_065970545.1">
    <property type="nucleotide sequence ID" value="NZ_CP080624.1"/>
</dbReference>
<proteinExistence type="predicted"/>
<organism evidence="1 2">
    <name type="scientific">Acidiferrobacter thiooxydans</name>
    <dbReference type="NCBI Taxonomy" id="163359"/>
    <lineage>
        <taxon>Bacteria</taxon>
        <taxon>Pseudomonadati</taxon>
        <taxon>Pseudomonadota</taxon>
        <taxon>Gammaproteobacteria</taxon>
        <taxon>Acidiferrobacterales</taxon>
        <taxon>Acidiferrobacteraceae</taxon>
        <taxon>Acidiferrobacter</taxon>
    </lineage>
</organism>
<dbReference type="AlphaFoldDB" id="A0A1C2G1H3"/>
<gene>
    <name evidence="1" type="ORF">C4900_08670</name>
</gene>
<sequence length="67" mass="7550">MSYRIESHYLLTSDWLAKGAFTAHFENKATAITTAIEGVDDPKEQEVRVVCVETGAVVWRSTQAEYE</sequence>
<dbReference type="EMBL" id="PSYR01000002">
    <property type="protein sequence ID" value="RCN55957.1"/>
    <property type="molecule type" value="Genomic_DNA"/>
</dbReference>
<accession>A0A1C2G1H3</accession>
<evidence type="ECO:0000313" key="2">
    <source>
        <dbReference type="Proteomes" id="UP000253250"/>
    </source>
</evidence>
<keyword evidence="2" id="KW-1185">Reference proteome</keyword>
<reference evidence="1 2" key="1">
    <citation type="submission" date="2018-02" db="EMBL/GenBank/DDBJ databases">
        <title>Insights into the biology of acidophilic members of the Acidiferrobacteraceae family derived from comparative genomic analyses.</title>
        <authorList>
            <person name="Issotta F."/>
            <person name="Thyssen C."/>
            <person name="Mena C."/>
            <person name="Moya A."/>
            <person name="Bellenberg S."/>
            <person name="Sproer C."/>
            <person name="Covarrubias P.C."/>
            <person name="Sand W."/>
            <person name="Quatrini R."/>
            <person name="Vera M."/>
        </authorList>
    </citation>
    <scope>NUCLEOTIDE SEQUENCE [LARGE SCALE GENOMIC DNA]</scope>
    <source>
        <strain evidence="2">m-1</strain>
    </source>
</reference>
<dbReference type="STRING" id="163359.A9R16_12310"/>
<evidence type="ECO:0000313" key="1">
    <source>
        <dbReference type="EMBL" id="RCN55957.1"/>
    </source>
</evidence>
<dbReference type="Proteomes" id="UP000253250">
    <property type="component" value="Unassembled WGS sequence"/>
</dbReference>
<dbReference type="OrthoDB" id="7064624at2"/>